<dbReference type="Proteomes" id="UP001464923">
    <property type="component" value="Unassembled WGS sequence"/>
</dbReference>
<reference evidence="8 9" key="1">
    <citation type="submission" date="2024-03" db="EMBL/GenBank/DDBJ databases">
        <title>Draft genome sequence of Pseudonocardia tropica JCM 19149.</title>
        <authorList>
            <person name="Butdee W."/>
            <person name="Duangmal K."/>
        </authorList>
    </citation>
    <scope>NUCLEOTIDE SEQUENCE [LARGE SCALE GENOMIC DNA]</scope>
    <source>
        <strain evidence="8 9">JCM 19149</strain>
    </source>
</reference>
<accession>A0ABV1K000</accession>
<dbReference type="Pfam" id="PF00196">
    <property type="entry name" value="GerE"/>
    <property type="match status" value="1"/>
</dbReference>
<keyword evidence="4" id="KW-0804">Transcription</keyword>
<evidence type="ECO:0000313" key="9">
    <source>
        <dbReference type="Proteomes" id="UP001464923"/>
    </source>
</evidence>
<keyword evidence="2" id="KW-0805">Transcription regulation</keyword>
<dbReference type="SUPFAM" id="SSF46894">
    <property type="entry name" value="C-terminal effector domain of the bipartite response regulators"/>
    <property type="match status" value="1"/>
</dbReference>
<dbReference type="PANTHER" id="PTHR43214:SF24">
    <property type="entry name" value="TRANSCRIPTIONAL REGULATORY PROTEIN NARL-RELATED"/>
    <property type="match status" value="1"/>
</dbReference>
<feature type="domain" description="Response regulatory" evidence="7">
    <location>
        <begin position="4"/>
        <end position="119"/>
    </location>
</feature>
<proteinExistence type="predicted"/>
<dbReference type="CDD" id="cd06170">
    <property type="entry name" value="LuxR_C_like"/>
    <property type="match status" value="1"/>
</dbReference>
<name>A0ABV1K000_9PSEU</name>
<evidence type="ECO:0000259" key="6">
    <source>
        <dbReference type="PROSITE" id="PS50043"/>
    </source>
</evidence>
<evidence type="ECO:0000259" key="7">
    <source>
        <dbReference type="PROSITE" id="PS50110"/>
    </source>
</evidence>
<dbReference type="PANTHER" id="PTHR43214">
    <property type="entry name" value="TWO-COMPONENT RESPONSE REGULATOR"/>
    <property type="match status" value="1"/>
</dbReference>
<dbReference type="RefSeq" id="WP_345641793.1">
    <property type="nucleotide sequence ID" value="NZ_BAABLY010000007.1"/>
</dbReference>
<keyword evidence="9" id="KW-1185">Reference proteome</keyword>
<dbReference type="Gene3D" id="3.40.50.2300">
    <property type="match status" value="1"/>
</dbReference>
<dbReference type="InterPro" id="IPR016032">
    <property type="entry name" value="Sig_transdc_resp-reg_C-effctor"/>
</dbReference>
<dbReference type="SMART" id="SM00448">
    <property type="entry name" value="REC"/>
    <property type="match status" value="1"/>
</dbReference>
<evidence type="ECO:0000313" key="8">
    <source>
        <dbReference type="EMBL" id="MEQ3541246.1"/>
    </source>
</evidence>
<organism evidence="8 9">
    <name type="scientific">Pseudonocardia tropica</name>
    <dbReference type="NCBI Taxonomy" id="681289"/>
    <lineage>
        <taxon>Bacteria</taxon>
        <taxon>Bacillati</taxon>
        <taxon>Actinomycetota</taxon>
        <taxon>Actinomycetes</taxon>
        <taxon>Pseudonocardiales</taxon>
        <taxon>Pseudonocardiaceae</taxon>
        <taxon>Pseudonocardia</taxon>
    </lineage>
</organism>
<evidence type="ECO:0000256" key="5">
    <source>
        <dbReference type="PROSITE-ProRule" id="PRU00169"/>
    </source>
</evidence>
<dbReference type="PROSITE" id="PS50043">
    <property type="entry name" value="HTH_LUXR_2"/>
    <property type="match status" value="1"/>
</dbReference>
<evidence type="ECO:0000256" key="3">
    <source>
        <dbReference type="ARBA" id="ARBA00023125"/>
    </source>
</evidence>
<evidence type="ECO:0000256" key="4">
    <source>
        <dbReference type="ARBA" id="ARBA00023163"/>
    </source>
</evidence>
<dbReference type="Pfam" id="PF00072">
    <property type="entry name" value="Response_reg"/>
    <property type="match status" value="1"/>
</dbReference>
<keyword evidence="1 5" id="KW-0597">Phosphoprotein</keyword>
<dbReference type="SMART" id="SM00421">
    <property type="entry name" value="HTH_LUXR"/>
    <property type="match status" value="1"/>
</dbReference>
<comment type="caution">
    <text evidence="8">The sequence shown here is derived from an EMBL/GenBank/DDBJ whole genome shotgun (WGS) entry which is preliminary data.</text>
</comment>
<evidence type="ECO:0000256" key="2">
    <source>
        <dbReference type="ARBA" id="ARBA00023015"/>
    </source>
</evidence>
<dbReference type="CDD" id="cd17535">
    <property type="entry name" value="REC_NarL-like"/>
    <property type="match status" value="1"/>
</dbReference>
<feature type="modified residue" description="4-aspartylphosphate" evidence="5">
    <location>
        <position position="55"/>
    </location>
</feature>
<gene>
    <name evidence="8" type="ORF">WHI96_20740</name>
</gene>
<dbReference type="InterPro" id="IPR000792">
    <property type="entry name" value="Tscrpt_reg_LuxR_C"/>
</dbReference>
<evidence type="ECO:0000256" key="1">
    <source>
        <dbReference type="ARBA" id="ARBA00022553"/>
    </source>
</evidence>
<protein>
    <submittedName>
        <fullName evidence="8">Response regulator transcription factor</fullName>
    </submittedName>
</protein>
<feature type="domain" description="HTH luxR-type" evidence="6">
    <location>
        <begin position="150"/>
        <end position="215"/>
    </location>
</feature>
<dbReference type="PROSITE" id="PS50110">
    <property type="entry name" value="RESPONSE_REGULATORY"/>
    <property type="match status" value="1"/>
</dbReference>
<dbReference type="InterPro" id="IPR058245">
    <property type="entry name" value="NreC/VraR/RcsB-like_REC"/>
</dbReference>
<sequence>MTVRVILVDDQELVRIGFRMALDAVEGITVVGEADDGDTAVETVRSVEADVVLMDVRMPRMDGVEATRRIVEAGGPRILVLTTFDLDEYAYDALRAGAGGFLVKDTPLAELVAAIRHVHAGDAVVAPRTTRRLLEHVLHGRVPGPRRRRRVPGLDELTTREHEVLILVARGMSNSEIAGALTLSGGTVKVHVSRILSKLGLRDRVQAVVLAYESGVVGVGEEGTGSVPPRT</sequence>
<dbReference type="PROSITE" id="PS00622">
    <property type="entry name" value="HTH_LUXR_1"/>
    <property type="match status" value="1"/>
</dbReference>
<keyword evidence="3" id="KW-0238">DNA-binding</keyword>
<dbReference type="InterPro" id="IPR039420">
    <property type="entry name" value="WalR-like"/>
</dbReference>
<dbReference type="SUPFAM" id="SSF52172">
    <property type="entry name" value="CheY-like"/>
    <property type="match status" value="1"/>
</dbReference>
<dbReference type="InterPro" id="IPR011006">
    <property type="entry name" value="CheY-like_superfamily"/>
</dbReference>
<dbReference type="PRINTS" id="PR00038">
    <property type="entry name" value="HTHLUXR"/>
</dbReference>
<dbReference type="EMBL" id="JBEDNP010000013">
    <property type="protein sequence ID" value="MEQ3541246.1"/>
    <property type="molecule type" value="Genomic_DNA"/>
</dbReference>
<dbReference type="InterPro" id="IPR001789">
    <property type="entry name" value="Sig_transdc_resp-reg_receiver"/>
</dbReference>